<dbReference type="EMBL" id="AP021879">
    <property type="protein sequence ID" value="BBO87031.1"/>
    <property type="molecule type" value="Genomic_DNA"/>
</dbReference>
<dbReference type="Pfam" id="PF15919">
    <property type="entry name" value="HicB_lk_antitox"/>
    <property type="match status" value="1"/>
</dbReference>
<dbReference type="AlphaFoldDB" id="A0A5K8A3J2"/>
<gene>
    <name evidence="2" type="ORF">DSCOOX_02110</name>
</gene>
<protein>
    <submittedName>
        <fullName evidence="2">HicB family protein</fullName>
    </submittedName>
</protein>
<keyword evidence="3" id="KW-1185">Reference proteome</keyword>
<dbReference type="InterPro" id="IPR013321">
    <property type="entry name" value="Arc_rbn_hlx_hlx"/>
</dbReference>
<accession>A0A5K8A3J2</accession>
<evidence type="ECO:0000313" key="3">
    <source>
        <dbReference type="Proteomes" id="UP000422108"/>
    </source>
</evidence>
<dbReference type="InterPro" id="IPR035069">
    <property type="entry name" value="TTHA1013/TTHA0281-like"/>
</dbReference>
<name>A0A5K8A3J2_9BACT</name>
<dbReference type="CDD" id="cd21631">
    <property type="entry name" value="RHH_CopG_NikR-like"/>
    <property type="match status" value="1"/>
</dbReference>
<dbReference type="Gene3D" id="3.30.160.250">
    <property type="match status" value="1"/>
</dbReference>
<dbReference type="Proteomes" id="UP000422108">
    <property type="component" value="Chromosome"/>
</dbReference>
<dbReference type="GO" id="GO:0006355">
    <property type="term" value="P:regulation of DNA-templated transcription"/>
    <property type="evidence" value="ECO:0007669"/>
    <property type="project" value="InterPro"/>
</dbReference>
<evidence type="ECO:0000313" key="2">
    <source>
        <dbReference type="EMBL" id="BBO87031.1"/>
    </source>
</evidence>
<dbReference type="SUPFAM" id="SSF143100">
    <property type="entry name" value="TTHA1013/TTHA0281-like"/>
    <property type="match status" value="1"/>
</dbReference>
<dbReference type="InterPro" id="IPR031807">
    <property type="entry name" value="HicB-like"/>
</dbReference>
<sequence length="131" mass="14358">MSNYIAVVHKNSSSDYGVSFPDFPGCITGDKSIDTVKDLSSEALSGHIQTMREFGEKIPNPTKLDDIVADQDYSDAIAFFVVSAPEVKSKTVRVNITLPENILHQIDVTAKKRGMSRSSFLTHAAQNVMHS</sequence>
<dbReference type="Gene3D" id="1.10.1220.10">
    <property type="entry name" value="Met repressor-like"/>
    <property type="match status" value="1"/>
</dbReference>
<feature type="domain" description="HicB-like antitoxin of toxin-antitoxin system" evidence="1">
    <location>
        <begin position="4"/>
        <end position="125"/>
    </location>
</feature>
<dbReference type="InterPro" id="IPR010985">
    <property type="entry name" value="Ribbon_hlx_hlx"/>
</dbReference>
<proteinExistence type="predicted"/>
<organism evidence="2 3">
    <name type="scientific">Desulfosarcina ovata subsp. ovata</name>
    <dbReference type="NCBI Taxonomy" id="2752305"/>
    <lineage>
        <taxon>Bacteria</taxon>
        <taxon>Pseudomonadati</taxon>
        <taxon>Thermodesulfobacteriota</taxon>
        <taxon>Desulfobacteria</taxon>
        <taxon>Desulfobacterales</taxon>
        <taxon>Desulfosarcinaceae</taxon>
        <taxon>Desulfosarcina</taxon>
    </lineage>
</organism>
<dbReference type="SUPFAM" id="SSF47598">
    <property type="entry name" value="Ribbon-helix-helix"/>
    <property type="match status" value="1"/>
</dbReference>
<dbReference type="RefSeq" id="WP_155308528.1">
    <property type="nucleotide sequence ID" value="NZ_AP021879.1"/>
</dbReference>
<reference evidence="2 3" key="1">
    <citation type="submission" date="2019-11" db="EMBL/GenBank/DDBJ databases">
        <title>Comparative genomics of hydrocarbon-degrading Desulfosarcina strains.</title>
        <authorList>
            <person name="Watanabe M."/>
            <person name="Kojima H."/>
            <person name="Fukui M."/>
        </authorList>
    </citation>
    <scope>NUCLEOTIDE SEQUENCE [LARGE SCALE GENOMIC DNA]</scope>
    <source>
        <strain evidence="3">oXyS1</strain>
    </source>
</reference>
<evidence type="ECO:0000259" key="1">
    <source>
        <dbReference type="Pfam" id="PF15919"/>
    </source>
</evidence>